<evidence type="ECO:0000313" key="1">
    <source>
        <dbReference type="EMBL" id="KAK9207687.1"/>
    </source>
</evidence>
<sequence length="69" mass="8031">MEDYIFMVCAKFWDQDNCENYPKNLLKLFSKFALYTVEDNAILQVIGDAGLEAVAFQISISNTNIFRNW</sequence>
<dbReference type="EMBL" id="JBCGBO010000004">
    <property type="protein sequence ID" value="KAK9207687.1"/>
    <property type="molecule type" value="Genomic_DNA"/>
</dbReference>
<comment type="caution">
    <text evidence="1">The sequence shown here is derived from an EMBL/GenBank/DDBJ whole genome shotgun (WGS) entry which is preliminary data.</text>
</comment>
<protein>
    <submittedName>
        <fullName evidence="1">Uncharacterized protein</fullName>
    </submittedName>
</protein>
<keyword evidence="2" id="KW-1185">Reference proteome</keyword>
<gene>
    <name evidence="1" type="ORF">WN944_000033</name>
</gene>
<evidence type="ECO:0000313" key="2">
    <source>
        <dbReference type="Proteomes" id="UP001428341"/>
    </source>
</evidence>
<dbReference type="AlphaFoldDB" id="A0AAP0QPA1"/>
<organism evidence="1 2">
    <name type="scientific">Citrus x changshan-huyou</name>
    <dbReference type="NCBI Taxonomy" id="2935761"/>
    <lineage>
        <taxon>Eukaryota</taxon>
        <taxon>Viridiplantae</taxon>
        <taxon>Streptophyta</taxon>
        <taxon>Embryophyta</taxon>
        <taxon>Tracheophyta</taxon>
        <taxon>Spermatophyta</taxon>
        <taxon>Magnoliopsida</taxon>
        <taxon>eudicotyledons</taxon>
        <taxon>Gunneridae</taxon>
        <taxon>Pentapetalae</taxon>
        <taxon>rosids</taxon>
        <taxon>malvids</taxon>
        <taxon>Sapindales</taxon>
        <taxon>Rutaceae</taxon>
        <taxon>Aurantioideae</taxon>
        <taxon>Citrus</taxon>
    </lineage>
</organism>
<dbReference type="Proteomes" id="UP001428341">
    <property type="component" value="Unassembled WGS sequence"/>
</dbReference>
<accession>A0AAP0QPA1</accession>
<name>A0AAP0QPA1_9ROSI</name>
<proteinExistence type="predicted"/>
<reference evidence="1 2" key="1">
    <citation type="submission" date="2024-05" db="EMBL/GenBank/DDBJ databases">
        <title>Haplotype-resolved chromosome-level genome assembly of Huyou (Citrus changshanensis).</title>
        <authorList>
            <person name="Miao C."/>
            <person name="Chen W."/>
            <person name="Wu Y."/>
            <person name="Wang L."/>
            <person name="Zhao S."/>
            <person name="Grierson D."/>
            <person name="Xu C."/>
            <person name="Chen K."/>
        </authorList>
    </citation>
    <scope>NUCLEOTIDE SEQUENCE [LARGE SCALE GENOMIC DNA]</scope>
    <source>
        <strain evidence="1">01-14</strain>
        <tissue evidence="1">Leaf</tissue>
    </source>
</reference>